<keyword evidence="3" id="KW-1185">Reference proteome</keyword>
<dbReference type="OrthoDB" id="661150at2"/>
<evidence type="ECO:0000259" key="1">
    <source>
        <dbReference type="Pfam" id="PF03496"/>
    </source>
</evidence>
<dbReference type="KEGG" id="fop:FNB79_09820"/>
<evidence type="ECO:0000313" key="2">
    <source>
        <dbReference type="EMBL" id="QDO94255.1"/>
    </source>
</evidence>
<dbReference type="PROSITE" id="PS51996">
    <property type="entry name" value="TR_MART"/>
    <property type="match status" value="1"/>
</dbReference>
<protein>
    <recommendedName>
        <fullName evidence="1">ADP ribosyltransferase domain-containing protein</fullName>
    </recommendedName>
</protein>
<proteinExistence type="predicted"/>
<dbReference type="EMBL" id="CP041637">
    <property type="protein sequence ID" value="QDO94255.1"/>
    <property type="molecule type" value="Genomic_DNA"/>
</dbReference>
<name>A0A516GRW1_9FLAO</name>
<dbReference type="Proteomes" id="UP000319209">
    <property type="component" value="Chromosome"/>
</dbReference>
<organism evidence="2 3">
    <name type="scientific">Formosa sediminum</name>
    <dbReference type="NCBI Taxonomy" id="2594004"/>
    <lineage>
        <taxon>Bacteria</taxon>
        <taxon>Pseudomonadati</taxon>
        <taxon>Bacteroidota</taxon>
        <taxon>Flavobacteriia</taxon>
        <taxon>Flavobacteriales</taxon>
        <taxon>Flavobacteriaceae</taxon>
        <taxon>Formosa</taxon>
    </lineage>
</organism>
<evidence type="ECO:0000313" key="3">
    <source>
        <dbReference type="Proteomes" id="UP000319209"/>
    </source>
</evidence>
<dbReference type="SUPFAM" id="SSF56399">
    <property type="entry name" value="ADP-ribosylation"/>
    <property type="match status" value="1"/>
</dbReference>
<dbReference type="AlphaFoldDB" id="A0A516GRW1"/>
<dbReference type="Gene3D" id="3.90.176.10">
    <property type="entry name" value="Toxin ADP-ribosyltransferase, Chain A, domain 1"/>
    <property type="match status" value="1"/>
</dbReference>
<accession>A0A516GRW1</accession>
<dbReference type="GO" id="GO:0005576">
    <property type="term" value="C:extracellular region"/>
    <property type="evidence" value="ECO:0007669"/>
    <property type="project" value="InterPro"/>
</dbReference>
<dbReference type="InterPro" id="IPR003540">
    <property type="entry name" value="ADP-ribosyltransferase"/>
</dbReference>
<dbReference type="RefSeq" id="WP_143381140.1">
    <property type="nucleotide sequence ID" value="NZ_CP041637.1"/>
</dbReference>
<dbReference type="Pfam" id="PF03496">
    <property type="entry name" value="ADPrib_exo_Tox"/>
    <property type="match status" value="1"/>
</dbReference>
<reference evidence="2 3" key="1">
    <citation type="submission" date="2019-07" db="EMBL/GenBank/DDBJ databases">
        <title>Genome sequencing for Formosa sp. PS13.</title>
        <authorList>
            <person name="Park S.-J."/>
        </authorList>
    </citation>
    <scope>NUCLEOTIDE SEQUENCE [LARGE SCALE GENOMIC DNA]</scope>
    <source>
        <strain evidence="2 3">PS13</strain>
    </source>
</reference>
<feature type="domain" description="ADP ribosyltransferase" evidence="1">
    <location>
        <begin position="68"/>
        <end position="219"/>
    </location>
</feature>
<sequence>MITKKKIERKIFNSFSELLINRWIENHIVKTDFKYFDLKTDKTIPLWTDVHNQYFTNILEKKDNLKATEEEINIIDSFDNYQGEIFRHINKKLRGIGSYTAGFDNKLNKHICHLNKTINSFDVSENIIVARRSKSFLFNGKKKLSIIKDYGFLSTSINISHRKDSDGNNSDFEKDALLILKVPKFSKAIYCEKAQKESKRRTEFELLIQKGSTILIEKNYKILSNRLIFGSIQQAD</sequence>
<gene>
    <name evidence="2" type="ORF">FNB79_09820</name>
</gene>